<dbReference type="GO" id="GO:0006629">
    <property type="term" value="P:lipid metabolic process"/>
    <property type="evidence" value="ECO:0007669"/>
    <property type="project" value="InterPro"/>
</dbReference>
<dbReference type="OrthoDB" id="260519at2759"/>
<dbReference type="InterPro" id="IPR005804">
    <property type="entry name" value="FA_desaturase_dom"/>
</dbReference>
<dbReference type="PANTHER" id="PTHR16740:SF1">
    <property type="entry name" value="CYTOCHROME B5-RELATED PROTEIN-RELATED"/>
    <property type="match status" value="1"/>
</dbReference>
<organism evidence="2 3">
    <name type="scientific">Penaeus vannamei</name>
    <name type="common">Whiteleg shrimp</name>
    <name type="synonym">Litopenaeus vannamei</name>
    <dbReference type="NCBI Taxonomy" id="6689"/>
    <lineage>
        <taxon>Eukaryota</taxon>
        <taxon>Metazoa</taxon>
        <taxon>Ecdysozoa</taxon>
        <taxon>Arthropoda</taxon>
        <taxon>Crustacea</taxon>
        <taxon>Multicrustacea</taxon>
        <taxon>Malacostraca</taxon>
        <taxon>Eumalacostraca</taxon>
        <taxon>Eucarida</taxon>
        <taxon>Decapoda</taxon>
        <taxon>Dendrobranchiata</taxon>
        <taxon>Penaeoidea</taxon>
        <taxon>Penaeidae</taxon>
        <taxon>Penaeus</taxon>
    </lineage>
</organism>
<dbReference type="Proteomes" id="UP000283509">
    <property type="component" value="Unassembled WGS sequence"/>
</dbReference>
<accession>A0A423T3S1</accession>
<dbReference type="AlphaFoldDB" id="A0A423T3S1"/>
<reference evidence="2 3" key="2">
    <citation type="submission" date="2019-01" db="EMBL/GenBank/DDBJ databases">
        <title>The decoding of complex shrimp genome reveals the adaptation for benthos swimmer, frequently molting mechanism and breeding impact on genome.</title>
        <authorList>
            <person name="Sun Y."/>
            <person name="Gao Y."/>
            <person name="Yu Y."/>
        </authorList>
    </citation>
    <scope>NUCLEOTIDE SEQUENCE [LARGE SCALE GENOMIC DNA]</scope>
    <source>
        <tissue evidence="2">Muscle</tissue>
    </source>
</reference>
<sequence>MYLFDLTFLSSYDWRITHGLSHHIYTNTFYDFEVSILEPFWEFLPKPEKTLLQRYGSYVYEYLLIPVALYMEALKRICFVASGEAPPRPENLLPVLELVVMALLAPSFGAALWLWFVLHLACSSWFTGVGLVVAHHHPEIYHEGDAMREDRDWGLCQLDAVRDRVEITGNLFLVATTFGDHSLHHLLPTVDHSKLKYVYPVFLETCKEFNIPFSFLSQWDMVCGKYLQLANNKPNDSPPGFKSKTS</sequence>
<evidence type="ECO:0000313" key="2">
    <source>
        <dbReference type="EMBL" id="ROT71172.1"/>
    </source>
</evidence>
<protein>
    <submittedName>
        <fullName evidence="2">Delta-6 desaturase-like protein</fullName>
    </submittedName>
</protein>
<dbReference type="STRING" id="6689.A0A423T3S1"/>
<gene>
    <name evidence="2" type="ORF">C7M84_010504</name>
</gene>
<comment type="caution">
    <text evidence="2">The sequence shown here is derived from an EMBL/GenBank/DDBJ whole genome shotgun (WGS) entry which is preliminary data.</text>
</comment>
<evidence type="ECO:0000259" key="1">
    <source>
        <dbReference type="Pfam" id="PF00487"/>
    </source>
</evidence>
<evidence type="ECO:0000313" key="3">
    <source>
        <dbReference type="Proteomes" id="UP000283509"/>
    </source>
</evidence>
<feature type="domain" description="Fatty acid desaturase" evidence="1">
    <location>
        <begin position="6"/>
        <end position="215"/>
    </location>
</feature>
<dbReference type="EMBL" id="QCYY01002333">
    <property type="protein sequence ID" value="ROT71172.1"/>
    <property type="molecule type" value="Genomic_DNA"/>
</dbReference>
<keyword evidence="3" id="KW-1185">Reference proteome</keyword>
<reference evidence="2 3" key="1">
    <citation type="submission" date="2018-04" db="EMBL/GenBank/DDBJ databases">
        <authorList>
            <person name="Zhang X."/>
            <person name="Yuan J."/>
            <person name="Li F."/>
            <person name="Xiang J."/>
        </authorList>
    </citation>
    <scope>NUCLEOTIDE SEQUENCE [LARGE SCALE GENOMIC DNA]</scope>
    <source>
        <tissue evidence="2">Muscle</tissue>
    </source>
</reference>
<proteinExistence type="predicted"/>
<dbReference type="Pfam" id="PF00487">
    <property type="entry name" value="FA_desaturase"/>
    <property type="match status" value="1"/>
</dbReference>
<dbReference type="InterPro" id="IPR053100">
    <property type="entry name" value="Cytochrome_b5-related"/>
</dbReference>
<name>A0A423T3S1_PENVA</name>
<dbReference type="PANTHER" id="PTHR16740">
    <property type="entry name" value="CYTOCHROME B5-RELATED PROTEIN-RELATED"/>
    <property type="match status" value="1"/>
</dbReference>